<dbReference type="RefSeq" id="XP_016229979.1">
    <property type="nucleotide sequence ID" value="XM_016386171.1"/>
</dbReference>
<dbReference type="VEuPathDB" id="FungiDB:PV08_11863"/>
<feature type="region of interest" description="Disordered" evidence="5">
    <location>
        <begin position="1"/>
        <end position="31"/>
    </location>
</feature>
<keyword evidence="4" id="KW-0539">Nucleus</keyword>
<dbReference type="InterPro" id="IPR053187">
    <property type="entry name" value="Notoamide_regulator"/>
</dbReference>
<evidence type="ECO:0000259" key="6">
    <source>
        <dbReference type="PROSITE" id="PS50048"/>
    </source>
</evidence>
<dbReference type="GO" id="GO:0000981">
    <property type="term" value="F:DNA-binding transcription factor activity, RNA polymerase II-specific"/>
    <property type="evidence" value="ECO:0007669"/>
    <property type="project" value="InterPro"/>
</dbReference>
<evidence type="ECO:0000313" key="8">
    <source>
        <dbReference type="Proteomes" id="UP000053328"/>
    </source>
</evidence>
<dbReference type="SMART" id="SM00066">
    <property type="entry name" value="GAL4"/>
    <property type="match status" value="1"/>
</dbReference>
<dbReference type="CDD" id="cd00067">
    <property type="entry name" value="GAL4"/>
    <property type="match status" value="1"/>
</dbReference>
<dbReference type="CDD" id="cd12148">
    <property type="entry name" value="fungal_TF_MHR"/>
    <property type="match status" value="1"/>
</dbReference>
<dbReference type="Gene3D" id="4.10.240.10">
    <property type="entry name" value="Zn(2)-C6 fungal-type DNA-binding domain"/>
    <property type="match status" value="1"/>
</dbReference>
<dbReference type="Proteomes" id="UP000053328">
    <property type="component" value="Unassembled WGS sequence"/>
</dbReference>
<dbReference type="InterPro" id="IPR036864">
    <property type="entry name" value="Zn2-C6_fun-type_DNA-bd_sf"/>
</dbReference>
<evidence type="ECO:0000256" key="2">
    <source>
        <dbReference type="ARBA" id="ARBA00023125"/>
    </source>
</evidence>
<dbReference type="OrthoDB" id="2593732at2759"/>
<evidence type="ECO:0000256" key="1">
    <source>
        <dbReference type="ARBA" id="ARBA00023015"/>
    </source>
</evidence>
<dbReference type="PANTHER" id="PTHR47256">
    <property type="entry name" value="ZN(II)2CYS6 TRANSCRIPTION FACTOR (EUROFUNG)-RELATED"/>
    <property type="match status" value="1"/>
</dbReference>
<evidence type="ECO:0000256" key="3">
    <source>
        <dbReference type="ARBA" id="ARBA00023163"/>
    </source>
</evidence>
<keyword evidence="1" id="KW-0805">Transcription regulation</keyword>
<accession>A0A0D2ASR0</accession>
<dbReference type="GO" id="GO:0003677">
    <property type="term" value="F:DNA binding"/>
    <property type="evidence" value="ECO:0007669"/>
    <property type="project" value="UniProtKB-KW"/>
</dbReference>
<keyword evidence="3" id="KW-0804">Transcription</keyword>
<evidence type="ECO:0000256" key="4">
    <source>
        <dbReference type="ARBA" id="ARBA00023242"/>
    </source>
</evidence>
<gene>
    <name evidence="7" type="ORF">PV08_11863</name>
</gene>
<evidence type="ECO:0000313" key="7">
    <source>
        <dbReference type="EMBL" id="KIW09763.1"/>
    </source>
</evidence>
<dbReference type="STRING" id="91928.A0A0D2ASR0"/>
<organism evidence="7 8">
    <name type="scientific">Exophiala spinifera</name>
    <dbReference type="NCBI Taxonomy" id="91928"/>
    <lineage>
        <taxon>Eukaryota</taxon>
        <taxon>Fungi</taxon>
        <taxon>Dikarya</taxon>
        <taxon>Ascomycota</taxon>
        <taxon>Pezizomycotina</taxon>
        <taxon>Eurotiomycetes</taxon>
        <taxon>Chaetothyriomycetidae</taxon>
        <taxon>Chaetothyriales</taxon>
        <taxon>Herpotrichiellaceae</taxon>
        <taxon>Exophiala</taxon>
    </lineage>
</organism>
<dbReference type="PROSITE" id="PS50048">
    <property type="entry name" value="ZN2_CY6_FUNGAL_2"/>
    <property type="match status" value="1"/>
</dbReference>
<dbReference type="SUPFAM" id="SSF57701">
    <property type="entry name" value="Zn2/Cys6 DNA-binding domain"/>
    <property type="match status" value="1"/>
</dbReference>
<dbReference type="HOGENOM" id="CLU_007003_8_2_1"/>
<proteinExistence type="predicted"/>
<reference evidence="7 8" key="1">
    <citation type="submission" date="2015-01" db="EMBL/GenBank/DDBJ databases">
        <title>The Genome Sequence of Exophiala spinifera CBS89968.</title>
        <authorList>
            <consortium name="The Broad Institute Genomics Platform"/>
            <person name="Cuomo C."/>
            <person name="de Hoog S."/>
            <person name="Gorbushina A."/>
            <person name="Stielow B."/>
            <person name="Teixiera M."/>
            <person name="Abouelleil A."/>
            <person name="Chapman S.B."/>
            <person name="Priest M."/>
            <person name="Young S.K."/>
            <person name="Wortman J."/>
            <person name="Nusbaum C."/>
            <person name="Birren B."/>
        </authorList>
    </citation>
    <scope>NUCLEOTIDE SEQUENCE [LARGE SCALE GENOMIC DNA]</scope>
    <source>
        <strain evidence="7 8">CBS 89968</strain>
    </source>
</reference>
<dbReference type="PANTHER" id="PTHR47256:SF1">
    <property type="entry name" value="ZN(II)2CYS6 TRANSCRIPTION FACTOR (EUROFUNG)"/>
    <property type="match status" value="1"/>
</dbReference>
<sequence length="662" mass="74559">MSQNCLRPLAPASPIRPAQISDPNNFRLPTKQRRNTTTACTACQKRRTKCDDYTRCAACLARQTDCIRETEKDGRRRMVWKEKIEELELDRKMLSDLMEAIRNGEKDQVENLVGIIRTTTSNEQVSSYISTNFSRAAEEGPPYKASTCQQPQQSPASRLFRATLGTIMPVFEVPAKPWTTVTDDDGLVSHLLSLWFTWRHWCYPFIDRDTIVSAMQSGRENDGICTVALVNMILADSCFDYDILDNGHVPPSNEKPLQDLFYEEAKRYAETTTQKRLIPSIQFMAIQWMFLENRGINKLANVIMRDMIDHLKQFKKPSQYQEAMTQPGKEPVSSAQQLAAYTGWAVFASTTAATFAVRNRPVMEPPTNWKAPLHRGNLTEVWSPYPRDNLPAVPHPICYLQHLSGLYDICYHISQRVFIDDNVNIKTVTRDNLEELHGDLTVWYDNLSDCVQVTGFKTPHTLSLYAQYHWAVLVLSEMTLTLQAEDEDDSTLGLLVPVVRAQNMTSALAIADLVHLQSVNWGVDHIPISFLQPVNAALSVVVNDVNGDQCKSSFVKLAVALHGLSRRSVSAESMLRDLHLRIRQLQLMSSNHVENMFKDADVHFEGSVVSPAVGVAATGEAARAFGDGLMAESYEALVEKWSRFLTRASSSSDSSSSWQNDK</sequence>
<evidence type="ECO:0000256" key="5">
    <source>
        <dbReference type="SAM" id="MobiDB-lite"/>
    </source>
</evidence>
<keyword evidence="8" id="KW-1185">Reference proteome</keyword>
<name>A0A0D2ASR0_9EURO</name>
<dbReference type="InterPro" id="IPR001138">
    <property type="entry name" value="Zn2Cys6_DnaBD"/>
</dbReference>
<dbReference type="EMBL" id="KN847502">
    <property type="protein sequence ID" value="KIW09763.1"/>
    <property type="molecule type" value="Genomic_DNA"/>
</dbReference>
<keyword evidence="2" id="KW-0238">DNA-binding</keyword>
<dbReference type="GO" id="GO:0008270">
    <property type="term" value="F:zinc ion binding"/>
    <property type="evidence" value="ECO:0007669"/>
    <property type="project" value="InterPro"/>
</dbReference>
<dbReference type="AlphaFoldDB" id="A0A0D2ASR0"/>
<protein>
    <recommendedName>
        <fullName evidence="6">Zn(2)-C6 fungal-type domain-containing protein</fullName>
    </recommendedName>
</protein>
<feature type="domain" description="Zn(2)-C6 fungal-type" evidence="6">
    <location>
        <begin position="39"/>
        <end position="68"/>
    </location>
</feature>
<dbReference type="GeneID" id="27338946"/>